<dbReference type="SUPFAM" id="SSF118290">
    <property type="entry name" value="WRKY DNA-binding domain"/>
    <property type="match status" value="1"/>
</dbReference>
<sequence length="1211" mass="139961">MQHMNPCLGKARDFLKKETEGTSTIKDEFSYKEELLSLMRIRDFISLLLTYPVKFEEEGILKAWTNAFSEWKAQLLSNDDDAMVKKPWRVLTERALTFIEGLVPVEITSQIKRGERYIFNHNYAVPESVRHLSSDLAVEQLIQTLFSGDDYARSMRHVRLSTRNFAEKMDVVNKIAQALEDKHHRFGIDKDFPRALWIYASTYENESNAEDRIQEEISLMMTEEMESKRNLVILVDREGEKKLDLDPQKMCFPPGIVVWITTEEEGNELTNTVTCMMDLNIRTQDHLLPWEVSCYYVGRITSRFSSGIIPFLACEIVELCGGHLLAIVLVAKSLKNVENLQQWERALQKLGNPCYDYIYHWSDRIGIRRVMVNAFVYSVWEGINKTQKLCLELSLFVDKIKIGVPSETLMFNWISTESAHVQETAQPFFTTDSDDDELKSTKEADNHMREFLDRSILLQCEGSSNVRLPIEVYNIIKWLHIFNPSIIRCGASALIELPYIGRWRDLIRIELMDNKICELPLSPDCPKLKVLLLQGNVDLMDIPDSFFDHMPLLLYLDLSNTSVRNLPPSISKLTELKKLYLRGCDLFMELSPRIGQLKKLEELDLDGTLITYLPKEIRELINLQRLNLFFDRELRHEKGSKQIYKSTIIPPGIISNLTLLNYLSINVDPEDERWNENVTNILVEIFELERLETVNIYIPKTDLLELIPAHKPIDFRLVVGHHMRRFISRVTPKEEEKFKQCDRSLKFVNGENVPNRVKKNLGRFRALYLDRHMTIKSLSEFGLKNLHRLQVCLLGECNEMETIVDGSYSYDGYALPNLEFLSVFYMKSLTSIYKGPPRMDPSFLHSLKFMALHTCPMLTTIFSLDFLDNLSLLEELIVVDCPKVTTLISYNSIKHVTRVFLPRLRNISLLYLPELVSIFNGLHVGGALEKMGFYYCPKLRSLSKTELSSKCLTIIKGENRWWKSLKWKEAEWGAVGRPNFLDLIFSPINDDTDIMTQLATRNHEDRGSKSMACQTKQKIPETQEEVLNSTKQAFELVPKLQKFDVIVVPENNMVSGCGDVEGSDRSTVPEGEMQGIESSPSRPSKRKNNDEERKILVCAPVGSTEIPPEDGFPWRKYGQKQILGYKFPRNYYRCIYRYKCECLARKLVQRLDDDPNMFEVTYRGEHTCHALSTSASFPLITTKLGNISKDMTQTQSTSSQEPFKRDCPQQQ</sequence>
<dbReference type="GO" id="GO:0005524">
    <property type="term" value="F:ATP binding"/>
    <property type="evidence" value="ECO:0007669"/>
    <property type="project" value="UniProtKB-KW"/>
</dbReference>
<keyword evidence="7" id="KW-0238">DNA-binding</keyword>
<evidence type="ECO:0000256" key="10">
    <source>
        <dbReference type="SAM" id="MobiDB-lite"/>
    </source>
</evidence>
<organism evidence="12 13">
    <name type="scientific">Abrus precatorius</name>
    <name type="common">Indian licorice</name>
    <name type="synonym">Glycine abrus</name>
    <dbReference type="NCBI Taxonomy" id="3816"/>
    <lineage>
        <taxon>Eukaryota</taxon>
        <taxon>Viridiplantae</taxon>
        <taxon>Streptophyta</taxon>
        <taxon>Embryophyta</taxon>
        <taxon>Tracheophyta</taxon>
        <taxon>Spermatophyta</taxon>
        <taxon>Magnoliopsida</taxon>
        <taxon>eudicotyledons</taxon>
        <taxon>Gunneridae</taxon>
        <taxon>Pentapetalae</taxon>
        <taxon>rosids</taxon>
        <taxon>fabids</taxon>
        <taxon>Fabales</taxon>
        <taxon>Fabaceae</taxon>
        <taxon>Papilionoideae</taxon>
        <taxon>50 kb inversion clade</taxon>
        <taxon>NPAAA clade</taxon>
        <taxon>indigoferoid/millettioid clade</taxon>
        <taxon>Abreae</taxon>
        <taxon>Abrus</taxon>
    </lineage>
</organism>
<dbReference type="InterPro" id="IPR057135">
    <property type="entry name" value="At4g27190-like_LRR"/>
</dbReference>
<dbReference type="GO" id="GO:0005634">
    <property type="term" value="C:nucleus"/>
    <property type="evidence" value="ECO:0007669"/>
    <property type="project" value="UniProtKB-SubCell"/>
</dbReference>
<dbReference type="GO" id="GO:0003700">
    <property type="term" value="F:DNA-binding transcription factor activity"/>
    <property type="evidence" value="ECO:0007669"/>
    <property type="project" value="InterPro"/>
</dbReference>
<feature type="compositionally biased region" description="Polar residues" evidence="10">
    <location>
        <begin position="1190"/>
        <end position="1201"/>
    </location>
</feature>
<dbReference type="Gene3D" id="2.20.25.80">
    <property type="entry name" value="WRKY domain"/>
    <property type="match status" value="1"/>
</dbReference>
<reference evidence="12" key="1">
    <citation type="journal article" date="2019" name="Toxins">
        <title>Detection of Abrin-Like and Prepropulchellin-Like Toxin Genes and Transcripts Using Whole Genome Sequencing and Full-Length Transcript Sequencing of Abrus precatorius.</title>
        <authorList>
            <person name="Hovde B.T."/>
            <person name="Daligault H.E."/>
            <person name="Hanschen E.R."/>
            <person name="Kunde Y.A."/>
            <person name="Johnson M.B."/>
            <person name="Starkenburg S.R."/>
            <person name="Johnson S.L."/>
        </authorList>
    </citation>
    <scope>NUCLEOTIDE SEQUENCE [LARGE SCALE GENOMIC DNA]</scope>
</reference>
<gene>
    <name evidence="13" type="primary">LOC113857376</name>
</gene>
<dbReference type="InterPro" id="IPR003591">
    <property type="entry name" value="Leu-rich_rpt_typical-subtyp"/>
</dbReference>
<evidence type="ECO:0000313" key="13">
    <source>
        <dbReference type="RefSeq" id="XP_027344985.1"/>
    </source>
</evidence>
<keyword evidence="4" id="KW-0547">Nucleotide-binding</keyword>
<dbReference type="InterPro" id="IPR032675">
    <property type="entry name" value="LRR_dom_sf"/>
</dbReference>
<evidence type="ECO:0000256" key="6">
    <source>
        <dbReference type="ARBA" id="ARBA00023015"/>
    </source>
</evidence>
<dbReference type="InterPro" id="IPR042197">
    <property type="entry name" value="Apaf_helical"/>
</dbReference>
<dbReference type="GeneID" id="113857376"/>
<keyword evidence="8" id="KW-0804">Transcription</keyword>
<dbReference type="Pfam" id="PF03106">
    <property type="entry name" value="WRKY"/>
    <property type="match status" value="1"/>
</dbReference>
<dbReference type="SUPFAM" id="SSF52540">
    <property type="entry name" value="P-loop containing nucleoside triphosphate hydrolases"/>
    <property type="match status" value="1"/>
</dbReference>
<protein>
    <submittedName>
        <fullName evidence="13">Disease resistance protein RPS2-like</fullName>
    </submittedName>
</protein>
<dbReference type="GO" id="GO:0043565">
    <property type="term" value="F:sequence-specific DNA binding"/>
    <property type="evidence" value="ECO:0007669"/>
    <property type="project" value="InterPro"/>
</dbReference>
<accession>A0A8B8KMC8</accession>
<dbReference type="SMART" id="SM00774">
    <property type="entry name" value="WRKY"/>
    <property type="match status" value="1"/>
</dbReference>
<dbReference type="InterPro" id="IPR050905">
    <property type="entry name" value="Plant_NBS-LRR"/>
</dbReference>
<keyword evidence="9" id="KW-0539">Nucleus</keyword>
<feature type="region of interest" description="Disordered" evidence="10">
    <location>
        <begin position="1190"/>
        <end position="1211"/>
    </location>
</feature>
<dbReference type="Pfam" id="PF23247">
    <property type="entry name" value="LRR_RPS2"/>
    <property type="match status" value="1"/>
</dbReference>
<feature type="region of interest" description="Disordered" evidence="10">
    <location>
        <begin position="1057"/>
        <end position="1091"/>
    </location>
</feature>
<dbReference type="OrthoDB" id="1938824at2759"/>
<evidence type="ECO:0000256" key="2">
    <source>
        <dbReference type="ARBA" id="ARBA00022614"/>
    </source>
</evidence>
<dbReference type="PANTHER" id="PTHR33463:SF179">
    <property type="entry name" value="NB-ARC DOMAIN-CONTAINING PROTEIN"/>
    <property type="match status" value="1"/>
</dbReference>
<dbReference type="InterPro" id="IPR027417">
    <property type="entry name" value="P-loop_NTPase"/>
</dbReference>
<evidence type="ECO:0000256" key="7">
    <source>
        <dbReference type="ARBA" id="ARBA00023125"/>
    </source>
</evidence>
<keyword evidence="6" id="KW-0805">Transcription regulation</keyword>
<name>A0A8B8KMC8_ABRPR</name>
<evidence type="ECO:0000256" key="5">
    <source>
        <dbReference type="ARBA" id="ARBA00022821"/>
    </source>
</evidence>
<evidence type="ECO:0000259" key="11">
    <source>
        <dbReference type="PROSITE" id="PS50811"/>
    </source>
</evidence>
<evidence type="ECO:0000256" key="1">
    <source>
        <dbReference type="ARBA" id="ARBA00004123"/>
    </source>
</evidence>
<dbReference type="SUPFAM" id="SSF52058">
    <property type="entry name" value="L domain-like"/>
    <property type="match status" value="1"/>
</dbReference>
<evidence type="ECO:0000256" key="4">
    <source>
        <dbReference type="ARBA" id="ARBA00022741"/>
    </source>
</evidence>
<dbReference type="InterPro" id="IPR003657">
    <property type="entry name" value="WRKY_dom"/>
</dbReference>
<dbReference type="Proteomes" id="UP000694853">
    <property type="component" value="Unplaced"/>
</dbReference>
<reference evidence="13" key="2">
    <citation type="submission" date="2025-08" db="UniProtKB">
        <authorList>
            <consortium name="RefSeq"/>
        </authorList>
    </citation>
    <scope>IDENTIFICATION</scope>
    <source>
        <tissue evidence="13">Young leaves</tissue>
    </source>
</reference>
<dbReference type="KEGG" id="aprc:113857376"/>
<comment type="subcellular location">
    <subcellularLocation>
        <location evidence="1">Nucleus</location>
    </subcellularLocation>
</comment>
<keyword evidence="2" id="KW-0433">Leucine-rich repeat</keyword>
<keyword evidence="12" id="KW-1185">Reference proteome</keyword>
<dbReference type="Pfam" id="PF23598">
    <property type="entry name" value="LRR_14"/>
    <property type="match status" value="1"/>
</dbReference>
<proteinExistence type="predicted"/>
<evidence type="ECO:0000256" key="8">
    <source>
        <dbReference type="ARBA" id="ARBA00023163"/>
    </source>
</evidence>
<dbReference type="Gene3D" id="3.80.10.10">
    <property type="entry name" value="Ribonuclease Inhibitor"/>
    <property type="match status" value="2"/>
</dbReference>
<dbReference type="PROSITE" id="PS50811">
    <property type="entry name" value="WRKY"/>
    <property type="match status" value="1"/>
</dbReference>
<dbReference type="Gene3D" id="1.10.8.430">
    <property type="entry name" value="Helical domain of apoptotic protease-activating factors"/>
    <property type="match status" value="1"/>
</dbReference>
<dbReference type="GO" id="GO:0006952">
    <property type="term" value="P:defense response"/>
    <property type="evidence" value="ECO:0007669"/>
    <property type="project" value="UniProtKB-KW"/>
</dbReference>
<dbReference type="GO" id="GO:0043531">
    <property type="term" value="F:ADP binding"/>
    <property type="evidence" value="ECO:0007669"/>
    <property type="project" value="InterPro"/>
</dbReference>
<dbReference type="AlphaFoldDB" id="A0A8B8KMC8"/>
<keyword evidence="3" id="KW-0677">Repeat</keyword>
<feature type="domain" description="WRKY" evidence="11">
    <location>
        <begin position="1103"/>
        <end position="1171"/>
    </location>
</feature>
<dbReference type="InterPro" id="IPR055414">
    <property type="entry name" value="LRR_R13L4/SHOC2-like"/>
</dbReference>
<feature type="compositionally biased region" description="Basic and acidic residues" evidence="10">
    <location>
        <begin position="1202"/>
        <end position="1211"/>
    </location>
</feature>
<dbReference type="RefSeq" id="XP_027344985.1">
    <property type="nucleotide sequence ID" value="XM_027489184.1"/>
</dbReference>
<evidence type="ECO:0000256" key="9">
    <source>
        <dbReference type="ARBA" id="ARBA00023242"/>
    </source>
</evidence>
<dbReference type="InterPro" id="IPR036576">
    <property type="entry name" value="WRKY_dom_sf"/>
</dbReference>
<dbReference type="PANTHER" id="PTHR33463">
    <property type="entry name" value="NB-ARC DOMAIN-CONTAINING PROTEIN-RELATED"/>
    <property type="match status" value="1"/>
</dbReference>
<dbReference type="SMART" id="SM00369">
    <property type="entry name" value="LRR_TYP"/>
    <property type="match status" value="2"/>
</dbReference>
<keyword evidence="5" id="KW-0611">Plant defense</keyword>
<evidence type="ECO:0000313" key="12">
    <source>
        <dbReference type="Proteomes" id="UP000694853"/>
    </source>
</evidence>
<evidence type="ECO:0000256" key="3">
    <source>
        <dbReference type="ARBA" id="ARBA00022737"/>
    </source>
</evidence>